<keyword evidence="2" id="KW-0012">Acyltransferase</keyword>
<dbReference type="PANTHER" id="PTHR43584:SF2">
    <property type="entry name" value="NUCLEOSIDE-DIPHOSPHATE-SUGAR PYROPHOSPHORYLASES"/>
    <property type="match status" value="1"/>
</dbReference>
<dbReference type="GO" id="GO:0016746">
    <property type="term" value="F:acyltransferase activity"/>
    <property type="evidence" value="ECO:0007669"/>
    <property type="project" value="UniProtKB-KW"/>
</dbReference>
<proteinExistence type="predicted"/>
<dbReference type="InterPro" id="IPR011004">
    <property type="entry name" value="Trimer_LpxA-like_sf"/>
</dbReference>
<dbReference type="SUPFAM" id="SSF51161">
    <property type="entry name" value="Trimeric LpxA-like enzymes"/>
    <property type="match status" value="1"/>
</dbReference>
<dbReference type="InterPro" id="IPR048014">
    <property type="entry name" value="YdcK-like"/>
</dbReference>
<protein>
    <submittedName>
        <fullName evidence="3">Acetyltransferase</fullName>
    </submittedName>
</protein>
<dbReference type="CDD" id="cd00208">
    <property type="entry name" value="LbetaH"/>
    <property type="match status" value="1"/>
</dbReference>
<dbReference type="Proteomes" id="UP000064715">
    <property type="component" value="Unassembled WGS sequence"/>
</dbReference>
<dbReference type="InterPro" id="IPR050065">
    <property type="entry name" value="GlmU-like"/>
</dbReference>
<name>A0A0X4EY39_9ENTR</name>
<dbReference type="RefSeq" id="WP_059310136.1">
    <property type="nucleotide sequence ID" value="NZ_LRCR01000001.1"/>
</dbReference>
<gene>
    <name evidence="3" type="ORF">AWI28_07230</name>
</gene>
<dbReference type="PANTHER" id="PTHR43584">
    <property type="entry name" value="NUCLEOTIDYL TRANSFERASE"/>
    <property type="match status" value="1"/>
</dbReference>
<evidence type="ECO:0000256" key="1">
    <source>
        <dbReference type="ARBA" id="ARBA00022679"/>
    </source>
</evidence>
<organism evidence="3 4">
    <name type="scientific">Enterobacter genomosp. O</name>
    <dbReference type="NCBI Taxonomy" id="2364150"/>
    <lineage>
        <taxon>Bacteria</taxon>
        <taxon>Pseudomonadati</taxon>
        <taxon>Pseudomonadota</taxon>
        <taxon>Gammaproteobacteria</taxon>
        <taxon>Enterobacterales</taxon>
        <taxon>Enterobacteriaceae</taxon>
        <taxon>Enterobacter</taxon>
        <taxon>Enterobacter cloacae complex</taxon>
        <taxon>Enterobacter cloacae complex clade O</taxon>
    </lineage>
</organism>
<keyword evidence="1 3" id="KW-0808">Transferase</keyword>
<evidence type="ECO:0000256" key="2">
    <source>
        <dbReference type="ARBA" id="ARBA00023315"/>
    </source>
</evidence>
<dbReference type="AlphaFoldDB" id="A0A0X4EY39"/>
<evidence type="ECO:0000313" key="3">
    <source>
        <dbReference type="EMBL" id="KUQ86609.1"/>
    </source>
</evidence>
<keyword evidence="4" id="KW-1185">Reference proteome</keyword>
<accession>A0A0X4EY39</accession>
<comment type="caution">
    <text evidence="3">The sequence shown here is derived from an EMBL/GenBank/DDBJ whole genome shotgun (WGS) entry which is preliminary data.</text>
</comment>
<dbReference type="Pfam" id="PF18836">
    <property type="entry name" value="B_solenoid_ydck"/>
    <property type="match status" value="3"/>
</dbReference>
<dbReference type="NCBIfam" id="NF040481">
    <property type="entry name" value="YdcK_fam"/>
    <property type="match status" value="1"/>
</dbReference>
<reference evidence="4" key="1">
    <citation type="submission" date="2016-01" db="EMBL/GenBank/DDBJ databases">
        <title>WGS of SAMN04407783.</title>
        <authorList>
            <person name="Adams M."/>
            <person name="Sutton G."/>
            <person name="Nelson K."/>
            <person name="Thaden J."/>
            <person name="Fowler V."/>
            <person name="Mccorrison J."/>
            <person name="Sanka R."/>
            <person name="Brinkac L."/>
            <person name="Nierman W."/>
        </authorList>
    </citation>
    <scope>NUCLEOTIDE SEQUENCE [LARGE SCALE GENOMIC DNA]</scope>
    <source>
        <strain evidence="4">GN04363</strain>
    </source>
</reference>
<evidence type="ECO:0000313" key="4">
    <source>
        <dbReference type="Proteomes" id="UP000064715"/>
    </source>
</evidence>
<dbReference type="InterPro" id="IPR040831">
    <property type="entry name" value="B_solenoid_ydck_rpt"/>
</dbReference>
<dbReference type="OrthoDB" id="9806595at2"/>
<dbReference type="Gene3D" id="2.160.10.10">
    <property type="entry name" value="Hexapeptide repeat proteins"/>
    <property type="match status" value="2"/>
</dbReference>
<dbReference type="EMBL" id="LRCR01000001">
    <property type="protein sequence ID" value="KUQ86609.1"/>
    <property type="molecule type" value="Genomic_DNA"/>
</dbReference>
<dbReference type="GO" id="GO:0016779">
    <property type="term" value="F:nucleotidyltransferase activity"/>
    <property type="evidence" value="ECO:0007669"/>
    <property type="project" value="UniProtKB-ARBA"/>
</dbReference>
<sequence>MKKYRLSDETRLWQWKNGETSHSATLRQIIATADFNDVVAGTKGGWIDDERALSQDGNCWIYDENSVVFAGAAVSGNARLTLPCIISHDARIGDSCWLDGAEVSHGARISDNVTIQQSCVRGECHIYGEARVLHHSVVIAAKGLTPDREQILQIYDKATVSQSRIVHQAQIYGEAMVNFAFVEHRAEIFDNAILEGNDLNNVWVCDCAKVYGNARVIAGFDDDAIPTVRYSSQIAENAVVEGNCVIKHHVLIGGQAWLRGGPIMLDDKVVIQGRARISGDVLIEHRVEITDDAVIEAFAGESIHLRGEKVVNGAQRITRTPLLGAL</sequence>